<feature type="region of interest" description="Disordered" evidence="1">
    <location>
        <begin position="90"/>
        <end position="117"/>
    </location>
</feature>
<reference evidence="3" key="2">
    <citation type="submission" date="2014-03" db="EMBL/GenBank/DDBJ databases">
        <authorList>
            <person name="Genoscope - CEA"/>
        </authorList>
    </citation>
    <scope>NUCLEOTIDE SEQUENCE</scope>
</reference>
<accession>A0A060Y8P9</accession>
<feature type="region of interest" description="Disordered" evidence="1">
    <location>
        <begin position="1"/>
        <end position="28"/>
    </location>
</feature>
<keyword evidence="2" id="KW-1133">Transmembrane helix</keyword>
<evidence type="ECO:0000313" key="3">
    <source>
        <dbReference type="EMBL" id="CDQ85550.1"/>
    </source>
</evidence>
<dbReference type="AlphaFoldDB" id="A0A060Y8P9"/>
<dbReference type="Proteomes" id="UP000193380">
    <property type="component" value="Unassembled WGS sequence"/>
</dbReference>
<dbReference type="PaxDb" id="8022-A0A060Y8P9"/>
<dbReference type="STRING" id="8022.A0A060Y8P9"/>
<protein>
    <submittedName>
        <fullName evidence="3">Uncharacterized protein</fullName>
    </submittedName>
</protein>
<evidence type="ECO:0000256" key="2">
    <source>
        <dbReference type="SAM" id="Phobius"/>
    </source>
</evidence>
<evidence type="ECO:0000256" key="1">
    <source>
        <dbReference type="SAM" id="MobiDB-lite"/>
    </source>
</evidence>
<reference evidence="3" key="1">
    <citation type="journal article" date="2014" name="Nat. Commun.">
        <title>The rainbow trout genome provides novel insights into evolution after whole-genome duplication in vertebrates.</title>
        <authorList>
            <person name="Berthelot C."/>
            <person name="Brunet F."/>
            <person name="Chalopin D."/>
            <person name="Juanchich A."/>
            <person name="Bernard M."/>
            <person name="Noel B."/>
            <person name="Bento P."/>
            <person name="Da Silva C."/>
            <person name="Labadie K."/>
            <person name="Alberti A."/>
            <person name="Aury J.M."/>
            <person name="Louis A."/>
            <person name="Dehais P."/>
            <person name="Bardou P."/>
            <person name="Montfort J."/>
            <person name="Klopp C."/>
            <person name="Cabau C."/>
            <person name="Gaspin C."/>
            <person name="Thorgaard G.H."/>
            <person name="Boussaha M."/>
            <person name="Quillet E."/>
            <person name="Guyomard R."/>
            <person name="Galiana D."/>
            <person name="Bobe J."/>
            <person name="Volff J.N."/>
            <person name="Genet C."/>
            <person name="Wincker P."/>
            <person name="Jaillon O."/>
            <person name="Roest Crollius H."/>
            <person name="Guiguen Y."/>
        </authorList>
    </citation>
    <scope>NUCLEOTIDE SEQUENCE [LARGE SCALE GENOMIC DNA]</scope>
</reference>
<evidence type="ECO:0000313" key="4">
    <source>
        <dbReference type="Proteomes" id="UP000193380"/>
    </source>
</evidence>
<keyword evidence="2" id="KW-0472">Membrane</keyword>
<keyword evidence="2" id="KW-0812">Transmembrane</keyword>
<feature type="transmembrane region" description="Helical" evidence="2">
    <location>
        <begin position="54"/>
        <end position="79"/>
    </location>
</feature>
<dbReference type="EMBL" id="FR906852">
    <property type="protein sequence ID" value="CDQ85550.1"/>
    <property type="molecule type" value="Genomic_DNA"/>
</dbReference>
<proteinExistence type="predicted"/>
<sequence length="189" mass="21120">MDYSNRHIHSGMDDESQESMDACGDSSPYVPPHLPPMPGRERLQIQKSSVCSRAYFVVVMVFFHVYIINIIGLLFYVHYNNSPADIVSADGDTSASSSGVDSRLSPSDPPQQDPDLDVRQSFSLPRIEGIRNNSSNRHGWFGGRCRRWKVGHVQRVSLKPDRIQEMKTLSLKPLLFGNTEGIVLCGVLS</sequence>
<feature type="compositionally biased region" description="Low complexity" evidence="1">
    <location>
        <begin position="90"/>
        <end position="106"/>
    </location>
</feature>
<gene>
    <name evidence="3" type="ORF">GSONMT00058428001</name>
</gene>
<organism evidence="3 4">
    <name type="scientific">Oncorhynchus mykiss</name>
    <name type="common">Rainbow trout</name>
    <name type="synonym">Salmo gairdneri</name>
    <dbReference type="NCBI Taxonomy" id="8022"/>
    <lineage>
        <taxon>Eukaryota</taxon>
        <taxon>Metazoa</taxon>
        <taxon>Chordata</taxon>
        <taxon>Craniata</taxon>
        <taxon>Vertebrata</taxon>
        <taxon>Euteleostomi</taxon>
        <taxon>Actinopterygii</taxon>
        <taxon>Neopterygii</taxon>
        <taxon>Teleostei</taxon>
        <taxon>Protacanthopterygii</taxon>
        <taxon>Salmoniformes</taxon>
        <taxon>Salmonidae</taxon>
        <taxon>Salmoninae</taxon>
        <taxon>Oncorhynchus</taxon>
    </lineage>
</organism>
<name>A0A060Y8P9_ONCMY</name>